<sequence length="145" mass="15590">MASSRCFSPLIRLLLLIALGWSGQTVTEPLPSSSGATLYFKLPIDVLRPVSQESRIGLSLHHTLTNTPSNSSQSSPHQLSLVDWSYSAQQGPRLTMLGINPMIVKRSHLSAAERAKQEQLEENLQTILIVGLGLATASGVIASSD</sequence>
<keyword evidence="2" id="KW-1185">Reference proteome</keyword>
<dbReference type="RefSeq" id="WP_040819742.1">
    <property type="nucleotide sequence ID" value="NZ_CP090569.1"/>
</dbReference>
<dbReference type="KEGG" id="eps:L0Y14_00335"/>
<name>A0A9J6ZYF0_9GAMM</name>
<evidence type="ECO:0000313" key="2">
    <source>
        <dbReference type="Proteomes" id="UP001056649"/>
    </source>
</evidence>
<organism evidence="1 2">
    <name type="scientific">Candidatus Endoriftia persephonae</name>
    <dbReference type="NCBI Taxonomy" id="393765"/>
    <lineage>
        <taxon>Bacteria</taxon>
        <taxon>Pseudomonadati</taxon>
        <taxon>Pseudomonadota</taxon>
        <taxon>Gammaproteobacteria</taxon>
        <taxon>Chromatiales</taxon>
        <taxon>Sedimenticolaceae</taxon>
        <taxon>Candidatus Endoriftia</taxon>
    </lineage>
</organism>
<accession>A0A9J6ZYF0</accession>
<dbReference type="EMBL" id="CP090569">
    <property type="protein sequence ID" value="USF87729.1"/>
    <property type="molecule type" value="Genomic_DNA"/>
</dbReference>
<gene>
    <name evidence="1" type="ORF">L0Y14_00335</name>
</gene>
<reference evidence="1" key="1">
    <citation type="journal article" date="2022" name="Mol. Ecol. Resour.">
        <title>The complete and closed genome of the facultative generalist Candidatus Endoriftia persephone from deep-sea hydrothermal vents.</title>
        <authorList>
            <person name="de Oliveira A.L."/>
            <person name="Srivastava A."/>
            <person name="Espada-Hinojosa S."/>
            <person name="Bright M."/>
        </authorList>
    </citation>
    <scope>NUCLEOTIDE SEQUENCE</scope>
    <source>
        <strain evidence="1">Tica-EPR-9o50.N</strain>
    </source>
</reference>
<protein>
    <submittedName>
        <fullName evidence="1">Uncharacterized protein</fullName>
    </submittedName>
</protein>
<proteinExistence type="predicted"/>
<evidence type="ECO:0000313" key="1">
    <source>
        <dbReference type="EMBL" id="USF87729.1"/>
    </source>
</evidence>
<dbReference type="AlphaFoldDB" id="A0A9J6ZYF0"/>
<dbReference type="Proteomes" id="UP001056649">
    <property type="component" value="Chromosome"/>
</dbReference>